<dbReference type="Gene3D" id="2.130.10.30">
    <property type="entry name" value="Regulator of chromosome condensation 1/beta-lactamase-inhibitor protein II"/>
    <property type="match status" value="10"/>
</dbReference>
<dbReference type="InterPro" id="IPR058923">
    <property type="entry name" value="RCC1-like_dom"/>
</dbReference>
<feature type="chain" id="PRO_5047262684" evidence="3">
    <location>
        <begin position="27"/>
        <end position="3318"/>
    </location>
</feature>
<evidence type="ECO:0000256" key="1">
    <source>
        <dbReference type="ARBA" id="ARBA00022658"/>
    </source>
</evidence>
<dbReference type="SMART" id="SM00060">
    <property type="entry name" value="FN3"/>
    <property type="match status" value="3"/>
</dbReference>
<protein>
    <submittedName>
        <fullName evidence="5">OmpL47-type beta-barrel domain-containing protein</fullName>
    </submittedName>
</protein>
<dbReference type="PRINTS" id="PR00633">
    <property type="entry name" value="RCCNDNSATION"/>
</dbReference>
<dbReference type="InterPro" id="IPR009091">
    <property type="entry name" value="RCC1/BLIP-II"/>
</dbReference>
<evidence type="ECO:0000259" key="4">
    <source>
        <dbReference type="PROSITE" id="PS50853"/>
    </source>
</evidence>
<dbReference type="InterPro" id="IPR013783">
    <property type="entry name" value="Ig-like_fold"/>
</dbReference>
<dbReference type="InterPro" id="IPR036116">
    <property type="entry name" value="FN3_sf"/>
</dbReference>
<dbReference type="NCBIfam" id="NF047446">
    <property type="entry name" value="barrel_OmpL47"/>
    <property type="match status" value="2"/>
</dbReference>
<keyword evidence="3" id="KW-0732">Signal</keyword>
<feature type="domain" description="Fibronectin type-III" evidence="4">
    <location>
        <begin position="881"/>
        <end position="966"/>
    </location>
</feature>
<dbReference type="SUPFAM" id="SSF50985">
    <property type="entry name" value="RCC1/BLIP-II"/>
    <property type="match status" value="7"/>
</dbReference>
<dbReference type="RefSeq" id="WP_375357699.1">
    <property type="nucleotide sequence ID" value="NZ_JBHHMI010000031.1"/>
</dbReference>
<dbReference type="PANTHER" id="PTHR45982:SF1">
    <property type="entry name" value="REGULATOR OF CHROMOSOME CONDENSATION"/>
    <property type="match status" value="1"/>
</dbReference>
<dbReference type="EMBL" id="JBHHMI010000031">
    <property type="protein sequence ID" value="MFB5269427.1"/>
    <property type="molecule type" value="Genomic_DNA"/>
</dbReference>
<dbReference type="Gene3D" id="2.60.40.10">
    <property type="entry name" value="Immunoglobulins"/>
    <property type="match status" value="5"/>
</dbReference>
<accession>A0ABV5AZM7</accession>
<evidence type="ECO:0000313" key="6">
    <source>
        <dbReference type="Proteomes" id="UP001580346"/>
    </source>
</evidence>
<dbReference type="InterPro" id="IPR058094">
    <property type="entry name" value="Ig-like_OmpL47-like"/>
</dbReference>
<keyword evidence="6" id="KW-1185">Reference proteome</keyword>
<dbReference type="InterPro" id="IPR000408">
    <property type="entry name" value="Reg_chr_condens"/>
</dbReference>
<dbReference type="Proteomes" id="UP001580346">
    <property type="component" value="Unassembled WGS sequence"/>
</dbReference>
<keyword evidence="1" id="KW-0344">Guanine-nucleotide releasing factor</keyword>
<dbReference type="Pfam" id="PF25390">
    <property type="entry name" value="WD40_RLD"/>
    <property type="match status" value="4"/>
</dbReference>
<evidence type="ECO:0000313" key="5">
    <source>
        <dbReference type="EMBL" id="MFB5269427.1"/>
    </source>
</evidence>
<dbReference type="Pfam" id="PF00041">
    <property type="entry name" value="fn3"/>
    <property type="match status" value="1"/>
</dbReference>
<reference evidence="5 6" key="1">
    <citation type="submission" date="2024-09" db="EMBL/GenBank/DDBJ databases">
        <title>Paenibacillus zeirhizospherea sp. nov., isolated from surface of the maize (Zea mays) roots in a horticulture field, Hungary.</title>
        <authorList>
            <person name="Marton D."/>
            <person name="Farkas M."/>
            <person name="Bedics A."/>
            <person name="Toth E."/>
            <person name="Tancsics A."/>
            <person name="Boka K."/>
            <person name="Maroti G."/>
            <person name="Kriszt B."/>
            <person name="Cserhati M."/>
        </authorList>
    </citation>
    <scope>NUCLEOTIDE SEQUENCE [LARGE SCALE GENOMIC DNA]</scope>
    <source>
        <strain evidence="5 6">KCTC 33519</strain>
    </source>
</reference>
<gene>
    <name evidence="5" type="ORF">ACE41H_21960</name>
</gene>
<dbReference type="Pfam" id="PF25788">
    <property type="entry name" value="Ig_Rha78A_N"/>
    <property type="match status" value="4"/>
</dbReference>
<proteinExistence type="predicted"/>
<organism evidence="5 6">
    <name type="scientific">Paenibacillus enshidis</name>
    <dbReference type="NCBI Taxonomy" id="1458439"/>
    <lineage>
        <taxon>Bacteria</taxon>
        <taxon>Bacillati</taxon>
        <taxon>Bacillota</taxon>
        <taxon>Bacilli</taxon>
        <taxon>Bacillales</taxon>
        <taxon>Paenibacillaceae</taxon>
        <taxon>Paenibacillus</taxon>
    </lineage>
</organism>
<feature type="domain" description="Fibronectin type-III" evidence="4">
    <location>
        <begin position="372"/>
        <end position="458"/>
    </location>
</feature>
<dbReference type="PROSITE" id="PS50012">
    <property type="entry name" value="RCC1_3"/>
    <property type="match status" value="21"/>
</dbReference>
<sequence>MRKYFNLLMIVVLLITQIPFHVPSVAAQAAAGVNIDGHQGENGYYYGPVKVTFTNATEYSMDGGKTWNSYNDPLELSPGSAYAINYRASESEGTGGSVTLKVKADDSAPITTAEILGNQTESGYYNGETKIRLTSEDAYSGVEKIEYSYDKGLNWNTYSEPFPVTKESGTLIYYRAIDVLGNKEKDRKIKVMIDSEASDAPSILTDPMGWTKDSITVTVVDGADDSSGVRKTEYKINNGSWQTYTGPFVVSQEEQIVYARSVDYAGNMSEESSAEIQVDQTAPVAPVVDMAEDWLAEPTTIAIQRYIEQNEPEKLRYEYSVGNETNWAEYFAPFSYWSEGETPFFFRSFDQAGNYSPVVQKYSRYDATPPKPPTEIKHTILRHNRVDLVWSGASDNIGVAGYNIYDLQGTLLTETTKPSISMVGLKPNTVFVFKFRSYDAAGNESEESKPYIFETPSRPDFTIGDNFFVLLKPDGSVWTWGKNEYGQLGNGTTLSNKRPRKINMISDVTFIKTSRKFTIAGKKDGTVWAWGGAPVNSPTPILIENLSASDKFFIRDEQIFAQKEDGAVWAWGNDVKLDSDGNFEQPQLVPSLYGATDISLGAFHSLALINGKVYTWGDNHIVRFSSTPVSTNLNAEGDFTAIAAASSYSLALTGSTYDPQTEKGYHAAIKSWGYNYGGQLGDPTVKTSTGEGQSTFVANNEKNTVFSYVSLLRVDKIFALEGVGFASVDGGKMYSWGGGRGSSLIGRVIDKKNWRNDYDVAARMENFNHVVELIAAPASEPEYVLAKKDDDTLWSWGKNNYGQLGIGETTEQFTPQIVMSRVDAVHANKHVATVVTKDEEYWYWGTVDNPDSITDDTPFESRPIQLQFDGDEFLDVIPPTAPSSLKIKDRTASTMQLEWTASKDNFEVSEYLIYMNKELIGSSTTNEFLVQDLEAGKDYSFYVVAVDESGNVSTQSNEIALTWDGFEVPVSHTNAMLASGLDFSILLNQSGQVFAWGNGDNGSLGTWNGGKEPEANYVPIKGLANVTASYEKIRAVNKDGTVWSWGDGTHEPRQLYWNVNDAVYAVGEPDSHSGYVITQEGDLHFWANDLDKRNIWEISEAKFNSISVGRFATLAVKQDGTVWSIKNESASQVKSLQSIVGAAVGADHALVLRRDGTVLSWGDNSSGQLGTGSKTSSDVPSVVPGLSHVVAIAAGDGFSLALTAEGKVWTWGDGEDGKLGTGTLSSSSVPQRIERLDNIVTISAGYAHANALAKDGTVWSWGLNRSGQLGDGTYNNSAVPVKLKFKENMAPVANITYPTGSELQPTLQTNSTPRIEWGQTDDSSWTVFSAFQVQALNKLGEVIYDSGEIEQESKYKDSSFNITEKLPMEQAIQVRVRVNDGLLWSAWSEGKWLKVLKPNEVSVSYPSGTQDAPTITTNREPSIEWTQIVSESSKVTAFQVSIADSAGKVISDSGTVSQTTTDSKGKWKSNKVLPFNVPLKVMVRVQDENGWMSAWSQPTWIVVQEQAQVSLTYPDGLSTSPTIMTLSQPTVTWKQTSTNKFEYFQVQFMDEADGVVADSGEIQTERTGAENQWTVDKELPRNTKLKVKVRAKDQNGWSEWSTPSWMEIRDNMDVQLTYPSGSQEAPSSVLSPLPSIEWTQKALVTGTVFSHYQVQVMNEAGEIVVDSGEVASNSTTATNRWTVSKALPVGQKLQVQVRVKDGHTWSAWSEAKWLEVNGIAKIKAVIDGEENHTVYAKADGSVWTWGYNGNGQLGNGTLISQTGAVQVPGMSEVVEVATGGKHTLALKSDGTVWGWGHKDNNQAGSPPAKSPIQLAKEVVDIEAYGDTNYITKQDGTLWISKINNAQSLEKKNGIDGIVQVSAGGYGVFALKSDGSVWDMSYSPPKQISGVEGIVAVASGYNYAIALKSDGTVWGWGNNGYYQLGDGTPTTRSTPIQIPGLSGIIEISSGRYHNLALKSDGTVWGWGYNYYGQLGLGSTTSMSKAVQVPGISRGVAISAGQYYSEVVEENGTVWSFGRNDYGQLGNGTVTDSSVPVEMKENTAPVVSLNYPMGAQASPSVAKVTQPSVEWRQTDAQASTVFSQYQVQVMNETGEIVLDSGEVASSSTTVSNRWTVSQALPTGQKLQVQVRVKDGHAWSAWSEAKWLEVNSAAQVKSVIDGEESHTVYAKSDGSVWNWGYNGNGQLGDGTTTNQTGAIQVPGISQIVDVATGGSHTLALKSDGTVWGWGHKDNRSPVQLAKEAVDIEAYRDTNYITKQDGTLWISKTSNAQSLAKKSGIDGVVQVSAGDYGVFALKSDGSVWNVNSSTSTQISGVEGIVSMASGSSHAIALKSDGTVWGWGYNSYGQLGDGTSTTRSTPIQIPGLSGIVEISSGYSHNLALKADGSVWSWGNNSYGQLGTGNTTSMNKAVQVPGIGKGVTIGAGQYYSEVVQEDGTVWSFGRNNSGQLGNGTVTDSWVPVQMKENTAPVVSLNYPLGTQSSPSVAKVTQPSVEWKQADLEASTVFSHYQVQVMNETGEIVVDSGEVASNGTTATNRWTMSKALPVGQKLQVQVRVKDGHTWSAWSEAKWLEVNGIAKIKAVIDGEENHTVYAKADGSVWTWGYNGNGQLGDVSITSQTGAVQVPGMSEVVDVAAGGNHTLALMSDGTVWGWGHKDNNQAGSPPAKSPIQLAKEALDIEAYGDTNYITKQDGTLWISKTSNAQSLEKKNGIDGIVQVSAGGYGVFALKSDGSVWDMSYSPPKQISGVEGIVAVASGYKHAIALKSDGTVWSWGYNSYGQLGDGTSTTRSTPIQIPGLSDIVEISSGYSHNLALKVDGSVWGWGDNSYGQLGTGNTTSMNKAVQVSRISNGVTIGAGQYYSEVVQEDGNVWSFGRNNSGQLGNGTVTDSWVPVQMKENTAPMVSLNYPMGTQTSPSVAKVTQPSVGWKQTDLEIGTVFSHYQVQVLNENGEVLVDSGEVASNSNTVSNRWTVSQALPTGQKLQVQVRVKDGHAWSAWSEAKWLEVNSAAQVKSVIDGEESHTVYAKSDGSVWSWGYNGNGQLGDGTTTNQTGAIQVPGISQIVDVATGGSHTLALKSDGTVWGWGHKGNKSPVQLAKEAVDIEAYGDTNYITKQDGTLWISKTSNAQSLAKKSGIDGVVQVSAGGYGIFALKSDGSVWDMSYSPPKQISGMEGIVAVVSGYNHAIALKSDGTVWGWGYNNSYQLGDGTTTTRSAPIQIPGLSGIVEISSGYSHNLALKADGSVWSWGNNSYGQLGTGNTTSMSKAVQVPGISKGATIAAGLYYSEVVQEDGTVWSFGRNNYGQLGNGTVTDSLVPVQVKFMP</sequence>
<evidence type="ECO:0000256" key="3">
    <source>
        <dbReference type="SAM" id="SignalP"/>
    </source>
</evidence>
<dbReference type="PROSITE" id="PS00626">
    <property type="entry name" value="RCC1_2"/>
    <property type="match status" value="6"/>
</dbReference>
<dbReference type="InterPro" id="IPR051553">
    <property type="entry name" value="Ran_GTPase-activating"/>
</dbReference>
<comment type="caution">
    <text evidence="5">The sequence shown here is derived from an EMBL/GenBank/DDBJ whole genome shotgun (WGS) entry which is preliminary data.</text>
</comment>
<keyword evidence="2" id="KW-0677">Repeat</keyword>
<dbReference type="CDD" id="cd00063">
    <property type="entry name" value="FN3"/>
    <property type="match status" value="1"/>
</dbReference>
<dbReference type="Pfam" id="PF00415">
    <property type="entry name" value="RCC1"/>
    <property type="match status" value="5"/>
</dbReference>
<feature type="signal peptide" evidence="3">
    <location>
        <begin position="1"/>
        <end position="26"/>
    </location>
</feature>
<dbReference type="SUPFAM" id="SSF49265">
    <property type="entry name" value="Fibronectin type III"/>
    <property type="match status" value="2"/>
</dbReference>
<name>A0ABV5AZM7_9BACL</name>
<dbReference type="PANTHER" id="PTHR45982">
    <property type="entry name" value="REGULATOR OF CHROMOSOME CONDENSATION"/>
    <property type="match status" value="1"/>
</dbReference>
<dbReference type="PROSITE" id="PS50853">
    <property type="entry name" value="FN3"/>
    <property type="match status" value="2"/>
</dbReference>
<evidence type="ECO:0000256" key="2">
    <source>
        <dbReference type="ARBA" id="ARBA00022737"/>
    </source>
</evidence>
<dbReference type="InterPro" id="IPR003961">
    <property type="entry name" value="FN3_dom"/>
</dbReference>